<organism evidence="1 2">
    <name type="scientific">Streptomyces filamentosus</name>
    <name type="common">Streptomyces roseosporus</name>
    <dbReference type="NCBI Taxonomy" id="67294"/>
    <lineage>
        <taxon>Bacteria</taxon>
        <taxon>Bacillati</taxon>
        <taxon>Actinomycetota</taxon>
        <taxon>Actinomycetes</taxon>
        <taxon>Kitasatosporales</taxon>
        <taxon>Streptomycetaceae</taxon>
        <taxon>Streptomyces</taxon>
    </lineage>
</organism>
<dbReference type="EMBL" id="BNBE01000002">
    <property type="protein sequence ID" value="GHG04576.1"/>
    <property type="molecule type" value="Genomic_DNA"/>
</dbReference>
<evidence type="ECO:0000313" key="2">
    <source>
        <dbReference type="Proteomes" id="UP000632849"/>
    </source>
</evidence>
<protein>
    <submittedName>
        <fullName evidence="1">Uncharacterized protein</fullName>
    </submittedName>
</protein>
<evidence type="ECO:0000313" key="1">
    <source>
        <dbReference type="EMBL" id="GHG04576.1"/>
    </source>
</evidence>
<name>A0A919EPL9_STRFL</name>
<sequence>MLDRFALYAPAVASVHGTVSLLVEHGTGPRLAETFAGLTVHHGPGAWIVLPPSYGVRWEMPPEPLRPLPHTLAIRPRLERVLTPACRSGELP</sequence>
<dbReference type="AlphaFoldDB" id="A0A919EPL9"/>
<keyword evidence="2" id="KW-1185">Reference proteome</keyword>
<dbReference type="Proteomes" id="UP000632849">
    <property type="component" value="Unassembled WGS sequence"/>
</dbReference>
<comment type="caution">
    <text evidence="1">The sequence shown here is derived from an EMBL/GenBank/DDBJ whole genome shotgun (WGS) entry which is preliminary data.</text>
</comment>
<dbReference type="RefSeq" id="WP_190042358.1">
    <property type="nucleotide sequence ID" value="NZ_BNBE01000002.1"/>
</dbReference>
<gene>
    <name evidence="1" type="ORF">GCM10017667_38890</name>
</gene>
<accession>A0A919EPL9</accession>
<proteinExistence type="predicted"/>
<reference evidence="1" key="2">
    <citation type="submission" date="2020-09" db="EMBL/GenBank/DDBJ databases">
        <authorList>
            <person name="Sun Q."/>
            <person name="Ohkuma M."/>
        </authorList>
    </citation>
    <scope>NUCLEOTIDE SEQUENCE</scope>
    <source>
        <strain evidence="1">JCM 4122</strain>
    </source>
</reference>
<reference evidence="1" key="1">
    <citation type="journal article" date="2014" name="Int. J. Syst. Evol. Microbiol.">
        <title>Complete genome sequence of Corynebacterium casei LMG S-19264T (=DSM 44701T), isolated from a smear-ripened cheese.</title>
        <authorList>
            <consortium name="US DOE Joint Genome Institute (JGI-PGF)"/>
            <person name="Walter F."/>
            <person name="Albersmeier A."/>
            <person name="Kalinowski J."/>
            <person name="Ruckert C."/>
        </authorList>
    </citation>
    <scope>NUCLEOTIDE SEQUENCE</scope>
    <source>
        <strain evidence="1">JCM 4122</strain>
    </source>
</reference>